<protein>
    <submittedName>
        <fullName evidence="2">Uncharacterized protein</fullName>
    </submittedName>
</protein>
<comment type="caution">
    <text evidence="2">The sequence shown here is derived from an EMBL/GenBank/DDBJ whole genome shotgun (WGS) entry which is preliminary data.</text>
</comment>
<dbReference type="EMBL" id="MU864538">
    <property type="protein sequence ID" value="KAK4183580.1"/>
    <property type="molecule type" value="Genomic_DNA"/>
</dbReference>
<sequence length="74" mass="8066">MSGSGRQSPSPSQQTGKQLHDPPAGGQGVDDSSHKDQTNKDQLANLESNPKWPMDAEVEKKFAKNTKMGDEKQE</sequence>
<accession>A0AAN7AF50</accession>
<feature type="compositionally biased region" description="Basic and acidic residues" evidence="1">
    <location>
        <begin position="57"/>
        <end position="74"/>
    </location>
</feature>
<organism evidence="2 3">
    <name type="scientific">Podospora australis</name>
    <dbReference type="NCBI Taxonomy" id="1536484"/>
    <lineage>
        <taxon>Eukaryota</taxon>
        <taxon>Fungi</taxon>
        <taxon>Dikarya</taxon>
        <taxon>Ascomycota</taxon>
        <taxon>Pezizomycotina</taxon>
        <taxon>Sordariomycetes</taxon>
        <taxon>Sordariomycetidae</taxon>
        <taxon>Sordariales</taxon>
        <taxon>Podosporaceae</taxon>
        <taxon>Podospora</taxon>
    </lineage>
</organism>
<reference evidence="2" key="1">
    <citation type="journal article" date="2023" name="Mol. Phylogenet. Evol.">
        <title>Genome-scale phylogeny and comparative genomics of the fungal order Sordariales.</title>
        <authorList>
            <person name="Hensen N."/>
            <person name="Bonometti L."/>
            <person name="Westerberg I."/>
            <person name="Brannstrom I.O."/>
            <person name="Guillou S."/>
            <person name="Cros-Aarteil S."/>
            <person name="Calhoun S."/>
            <person name="Haridas S."/>
            <person name="Kuo A."/>
            <person name="Mondo S."/>
            <person name="Pangilinan J."/>
            <person name="Riley R."/>
            <person name="LaButti K."/>
            <person name="Andreopoulos B."/>
            <person name="Lipzen A."/>
            <person name="Chen C."/>
            <person name="Yan M."/>
            <person name="Daum C."/>
            <person name="Ng V."/>
            <person name="Clum A."/>
            <person name="Steindorff A."/>
            <person name="Ohm R.A."/>
            <person name="Martin F."/>
            <person name="Silar P."/>
            <person name="Natvig D.O."/>
            <person name="Lalanne C."/>
            <person name="Gautier V."/>
            <person name="Ament-Velasquez S.L."/>
            <person name="Kruys A."/>
            <person name="Hutchinson M.I."/>
            <person name="Powell A.J."/>
            <person name="Barry K."/>
            <person name="Miller A.N."/>
            <person name="Grigoriev I.V."/>
            <person name="Debuchy R."/>
            <person name="Gladieux P."/>
            <person name="Hiltunen Thoren M."/>
            <person name="Johannesson H."/>
        </authorList>
    </citation>
    <scope>NUCLEOTIDE SEQUENCE</scope>
    <source>
        <strain evidence="2">PSN309</strain>
    </source>
</reference>
<feature type="compositionally biased region" description="Low complexity" evidence="1">
    <location>
        <begin position="1"/>
        <end position="14"/>
    </location>
</feature>
<evidence type="ECO:0000256" key="1">
    <source>
        <dbReference type="SAM" id="MobiDB-lite"/>
    </source>
</evidence>
<reference evidence="2" key="2">
    <citation type="submission" date="2023-05" db="EMBL/GenBank/DDBJ databases">
        <authorList>
            <consortium name="Lawrence Berkeley National Laboratory"/>
            <person name="Steindorff A."/>
            <person name="Hensen N."/>
            <person name="Bonometti L."/>
            <person name="Westerberg I."/>
            <person name="Brannstrom I.O."/>
            <person name="Guillou S."/>
            <person name="Cros-Aarteil S."/>
            <person name="Calhoun S."/>
            <person name="Haridas S."/>
            <person name="Kuo A."/>
            <person name="Mondo S."/>
            <person name="Pangilinan J."/>
            <person name="Riley R."/>
            <person name="Labutti K."/>
            <person name="Andreopoulos B."/>
            <person name="Lipzen A."/>
            <person name="Chen C."/>
            <person name="Yanf M."/>
            <person name="Daum C."/>
            <person name="Ng V."/>
            <person name="Clum A."/>
            <person name="Ohm R."/>
            <person name="Martin F."/>
            <person name="Silar P."/>
            <person name="Natvig D."/>
            <person name="Lalanne C."/>
            <person name="Gautier V."/>
            <person name="Ament-Velasquez S.L."/>
            <person name="Kruys A."/>
            <person name="Hutchinson M.I."/>
            <person name="Powell A.J."/>
            <person name="Barry K."/>
            <person name="Miller A.N."/>
            <person name="Grigoriev I.V."/>
            <person name="Debuchy R."/>
            <person name="Gladieux P."/>
            <person name="Thoren M.H."/>
            <person name="Johannesson H."/>
        </authorList>
    </citation>
    <scope>NUCLEOTIDE SEQUENCE</scope>
    <source>
        <strain evidence="2">PSN309</strain>
    </source>
</reference>
<gene>
    <name evidence="2" type="ORF">QBC35DRAFT_418656</name>
</gene>
<name>A0AAN7AF50_9PEZI</name>
<evidence type="ECO:0000313" key="2">
    <source>
        <dbReference type="EMBL" id="KAK4183580.1"/>
    </source>
</evidence>
<evidence type="ECO:0000313" key="3">
    <source>
        <dbReference type="Proteomes" id="UP001302126"/>
    </source>
</evidence>
<feature type="region of interest" description="Disordered" evidence="1">
    <location>
        <begin position="1"/>
        <end position="74"/>
    </location>
</feature>
<proteinExistence type="predicted"/>
<dbReference type="Proteomes" id="UP001302126">
    <property type="component" value="Unassembled WGS sequence"/>
</dbReference>
<keyword evidence="3" id="KW-1185">Reference proteome</keyword>
<dbReference type="AlphaFoldDB" id="A0AAN7AF50"/>